<dbReference type="Gramene" id="OBART04G08440.1">
    <property type="protein sequence ID" value="OBART04G08440.1"/>
    <property type="gene ID" value="OBART04G08440"/>
</dbReference>
<dbReference type="InterPro" id="IPR056594">
    <property type="entry name" value="AT5G49610-like_b-prop"/>
</dbReference>
<dbReference type="PaxDb" id="65489-OBART04G08440.1"/>
<evidence type="ECO:0000313" key="3">
    <source>
        <dbReference type="Proteomes" id="UP000026960"/>
    </source>
</evidence>
<feature type="domain" description="F-box protein AT5G49610-like beta-propeller" evidence="1">
    <location>
        <begin position="145"/>
        <end position="420"/>
    </location>
</feature>
<dbReference type="Pfam" id="PF23635">
    <property type="entry name" value="Beta-prop_AT5G49610-like"/>
    <property type="match status" value="1"/>
</dbReference>
<dbReference type="HOGENOM" id="CLU_037069_1_0_1"/>
<sequence>MEIQRNKKKPRKGAAMVVVVEAEGASQDKGDLPLSPGVMDEASRVLGNNDLLKEILLSLGLHIPLVHATLVCKRWLHIIANPEFLGRFGKLHPPRLLASYVSTMSGCHMLVPSQGLPTEFVSTLSRAKDYFSDLEKNWCGDDFDVLDWCNGQVLISVENSITDFQQRLAICTPLNPTKDFTFIPHRQLDVPQGYIKMDIYDFFYEKGNDGQMSIYRVRLGCTPTRKSICAMIFGFKDGAWSYNHISTMIDLPSQWLQRKNSGLLIDTKFYMLGPSKYILGLDLVSMSLFIIDLPNGLEHSNPEMLQLSREEDSKLYIIHLNGLQLHIWFHDINNTGNTSNCVLIDTISLLEVFGHIANPSWDSEVDIKISRGGNSGDFIYLHVDDDVYLVHIKKRMVEKVFDNGKVFRVHPFMMAWPPTFTKKIMMGNILK</sequence>
<dbReference type="AlphaFoldDB" id="A0A0D3FUH3"/>
<dbReference type="PANTHER" id="PTHR33207">
    <property type="entry name" value="F-BOX DOMAIN CONTAINING PROTEIN-RELATED"/>
    <property type="match status" value="1"/>
</dbReference>
<proteinExistence type="predicted"/>
<protein>
    <recommendedName>
        <fullName evidence="1">F-box protein AT5G49610-like beta-propeller domain-containing protein</fullName>
    </recommendedName>
</protein>
<keyword evidence="3" id="KW-1185">Reference proteome</keyword>
<name>A0A0D3FUH3_9ORYZ</name>
<reference evidence="2" key="2">
    <citation type="submission" date="2015-03" db="UniProtKB">
        <authorList>
            <consortium name="EnsemblPlants"/>
        </authorList>
    </citation>
    <scope>IDENTIFICATION</scope>
</reference>
<organism evidence="2">
    <name type="scientific">Oryza barthii</name>
    <dbReference type="NCBI Taxonomy" id="65489"/>
    <lineage>
        <taxon>Eukaryota</taxon>
        <taxon>Viridiplantae</taxon>
        <taxon>Streptophyta</taxon>
        <taxon>Embryophyta</taxon>
        <taxon>Tracheophyta</taxon>
        <taxon>Spermatophyta</taxon>
        <taxon>Magnoliopsida</taxon>
        <taxon>Liliopsida</taxon>
        <taxon>Poales</taxon>
        <taxon>Poaceae</taxon>
        <taxon>BOP clade</taxon>
        <taxon>Oryzoideae</taxon>
        <taxon>Oryzeae</taxon>
        <taxon>Oryzinae</taxon>
        <taxon>Oryza</taxon>
    </lineage>
</organism>
<dbReference type="eggNOG" id="ENOG502R6TT">
    <property type="taxonomic scope" value="Eukaryota"/>
</dbReference>
<dbReference type="SUPFAM" id="SSF81383">
    <property type="entry name" value="F-box domain"/>
    <property type="match status" value="1"/>
</dbReference>
<dbReference type="Proteomes" id="UP000026960">
    <property type="component" value="Chromosome 4"/>
</dbReference>
<dbReference type="EnsemblPlants" id="OBART04G08440.1">
    <property type="protein sequence ID" value="OBART04G08440.1"/>
    <property type="gene ID" value="OBART04G08440"/>
</dbReference>
<evidence type="ECO:0000259" key="1">
    <source>
        <dbReference type="Pfam" id="PF23635"/>
    </source>
</evidence>
<evidence type="ECO:0000313" key="2">
    <source>
        <dbReference type="EnsemblPlants" id="OBART04G08440.1"/>
    </source>
</evidence>
<dbReference type="InterPro" id="IPR036047">
    <property type="entry name" value="F-box-like_dom_sf"/>
</dbReference>
<reference evidence="2" key="1">
    <citation type="journal article" date="2009" name="Rice">
        <title>De Novo Next Generation Sequencing of Plant Genomes.</title>
        <authorList>
            <person name="Rounsley S."/>
            <person name="Marri P.R."/>
            <person name="Yu Y."/>
            <person name="He R."/>
            <person name="Sisneros N."/>
            <person name="Goicoechea J.L."/>
            <person name="Lee S.J."/>
            <person name="Angelova A."/>
            <person name="Kudrna D."/>
            <person name="Luo M."/>
            <person name="Affourtit J."/>
            <person name="Desany B."/>
            <person name="Knight J."/>
            <person name="Niazi F."/>
            <person name="Egholm M."/>
            <person name="Wing R.A."/>
        </authorList>
    </citation>
    <scope>NUCLEOTIDE SEQUENCE [LARGE SCALE GENOMIC DNA]</scope>
    <source>
        <strain evidence="2">cv. IRGC 105608</strain>
    </source>
</reference>
<accession>A0A0D3FUH3</accession>